<organism evidence="1 2">
    <name type="scientific">Prorocentrum cordatum</name>
    <dbReference type="NCBI Taxonomy" id="2364126"/>
    <lineage>
        <taxon>Eukaryota</taxon>
        <taxon>Sar</taxon>
        <taxon>Alveolata</taxon>
        <taxon>Dinophyceae</taxon>
        <taxon>Prorocentrales</taxon>
        <taxon>Prorocentraceae</taxon>
        <taxon>Prorocentrum</taxon>
    </lineage>
</organism>
<proteinExistence type="predicted"/>
<comment type="caution">
    <text evidence="1">The sequence shown here is derived from an EMBL/GenBank/DDBJ whole genome shotgun (WGS) entry which is preliminary data.</text>
</comment>
<feature type="non-terminal residue" evidence="1">
    <location>
        <position position="1"/>
    </location>
</feature>
<evidence type="ECO:0000313" key="2">
    <source>
        <dbReference type="Proteomes" id="UP001189429"/>
    </source>
</evidence>
<keyword evidence="2" id="KW-1185">Reference proteome</keyword>
<gene>
    <name evidence="1" type="ORF">PCOR1329_LOCUS42312</name>
</gene>
<evidence type="ECO:0008006" key="3">
    <source>
        <dbReference type="Google" id="ProtNLM"/>
    </source>
</evidence>
<evidence type="ECO:0000313" key="1">
    <source>
        <dbReference type="EMBL" id="CAK0849686.1"/>
    </source>
</evidence>
<protein>
    <recommendedName>
        <fullName evidence="3">Reverse transcriptase domain-containing protein</fullName>
    </recommendedName>
</protein>
<feature type="non-terminal residue" evidence="1">
    <location>
        <position position="227"/>
    </location>
</feature>
<accession>A0ABN9TTZ6</accession>
<name>A0ABN9TTZ6_9DINO</name>
<dbReference type="EMBL" id="CAUYUJ010015082">
    <property type="protein sequence ID" value="CAK0849686.1"/>
    <property type="molecule type" value="Genomic_DNA"/>
</dbReference>
<reference evidence="1" key="1">
    <citation type="submission" date="2023-10" db="EMBL/GenBank/DDBJ databases">
        <authorList>
            <person name="Chen Y."/>
            <person name="Shah S."/>
            <person name="Dougan E. K."/>
            <person name="Thang M."/>
            <person name="Chan C."/>
        </authorList>
    </citation>
    <scope>NUCLEOTIDE SEQUENCE [LARGE SCALE GENOMIC DNA]</scope>
</reference>
<dbReference type="Proteomes" id="UP001189429">
    <property type="component" value="Unassembled WGS sequence"/>
</dbReference>
<sequence length="227" mass="25856">AVRAEYAATSRMHFLALFWDVKQFYEHIVHKGLAEQYGVAGFPWYILAQTIRSYRWPRRIFLEGVLSDKMWPEEGIIAGSATATFEAKAYLIPLVQDPEVLGAWQAQESVGTTVHVDDMGLFSWSTHIEDCVTNMVELATRMYQGLEKLDLSLALQKHRHADILSAKELQNAFVNAREHLRSTTKKSWLGKSRGPLTEMLQWVELAGWAFRDATHLVSPDGQVYSLM</sequence>